<comment type="caution">
    <text evidence="2">The sequence shown here is derived from an EMBL/GenBank/DDBJ whole genome shotgun (WGS) entry which is preliminary data.</text>
</comment>
<evidence type="ECO:0000259" key="1">
    <source>
        <dbReference type="Pfam" id="PF13372"/>
    </source>
</evidence>
<organism evidence="2 3">
    <name type="scientific">Gluconobacter cerinus</name>
    <dbReference type="NCBI Taxonomy" id="38307"/>
    <lineage>
        <taxon>Bacteria</taxon>
        <taxon>Pseudomonadati</taxon>
        <taxon>Pseudomonadota</taxon>
        <taxon>Alphaproteobacteria</taxon>
        <taxon>Acetobacterales</taxon>
        <taxon>Acetobacteraceae</taxon>
        <taxon>Gluconobacter</taxon>
    </lineage>
</organism>
<dbReference type="RefSeq" id="WP_064273087.1">
    <property type="nucleotide sequence ID" value="NZ_LUTU01000004.1"/>
</dbReference>
<accession>A0A1B6VP58</accession>
<gene>
    <name evidence="2" type="ORF">A0123_00317</name>
</gene>
<proteinExistence type="predicted"/>
<dbReference type="EMBL" id="LUTU01000004">
    <property type="protein sequence ID" value="OAJ68757.1"/>
    <property type="molecule type" value="Genomic_DNA"/>
</dbReference>
<feature type="domain" description="Alginate export" evidence="1">
    <location>
        <begin position="147"/>
        <end position="543"/>
    </location>
</feature>
<reference evidence="2 3" key="1">
    <citation type="submission" date="2016-03" db="EMBL/GenBank/DDBJ databases">
        <title>Draft genome sequence of Gluconobacter cerinus strain CECT 9110.</title>
        <authorList>
            <person name="Sainz F."/>
            <person name="Mas A."/>
            <person name="Torija M.J."/>
        </authorList>
    </citation>
    <scope>NUCLEOTIDE SEQUENCE [LARGE SCALE GENOMIC DNA]</scope>
    <source>
        <strain evidence="2 3">CECT 9110</strain>
    </source>
</reference>
<dbReference type="OrthoDB" id="311329at2"/>
<dbReference type="Pfam" id="PF13372">
    <property type="entry name" value="Alginate_exp"/>
    <property type="match status" value="1"/>
</dbReference>
<dbReference type="Proteomes" id="UP000077786">
    <property type="component" value="Unassembled WGS sequence"/>
</dbReference>
<evidence type="ECO:0000313" key="3">
    <source>
        <dbReference type="Proteomes" id="UP000077786"/>
    </source>
</evidence>
<sequence length="566" mass="63644">MAGRSKGLFPSLSPDVKIRITLKTTLACLAGFGSSAFSATPDVSASKEERIKVHHAERPEIQNFPHAGFLEQPRRLTPSQNVAPIGRQPRWGGFNRGNGEGAGFGPVGRYGVAPWAEDWSYLRDKRHQSDIFDPLKFIALNNERTIWLSLSERTRLRNWYNDYPMLGTNTHSGSGRFVTRNMLGADLHIGEHWRVFAQLVNGTAAGWNGYGYGGTYRKRLDLHQAFIEYKRTIGTAKTGLMFGRQQFLDAPSYVLYDREPPNIQITWNGPRAYAIFPHVRFDLYDFVATDITPTAMFHDTQDWNTRLYGFNTTFDVPAFHLGQQRVQSYLDLFWIGFHLGGKTGSVPLVSASKISSVTGATNRNNFGFRWYGTAQQLEYAIGVLWQQGNFTQYGTTARRQVSAYSVNTTLGYRRSNLPLKPFFGIQTDVYSGGNENRRTRTVGTYSAPFAPQNPYLDYTGYIGAANLINLSPIVVGSYGKVSLRIKVPILWRETTASSVYSISSAYNFPRFRSHFIGVAPNGLLTWAVSRHWNWTHVVAWFAASHDLKNAGAKSGLYYQSSLSFAF</sequence>
<evidence type="ECO:0000313" key="2">
    <source>
        <dbReference type="EMBL" id="OAJ68757.1"/>
    </source>
</evidence>
<dbReference type="AlphaFoldDB" id="A0A1B6VP58"/>
<dbReference type="Gene3D" id="2.40.160.100">
    <property type="match status" value="1"/>
</dbReference>
<dbReference type="InterPro" id="IPR025388">
    <property type="entry name" value="Alginate_export_dom"/>
</dbReference>
<dbReference type="InterPro" id="IPR053728">
    <property type="entry name" value="Alginate_Permeability_Chnl"/>
</dbReference>
<protein>
    <recommendedName>
        <fullName evidence="1">Alginate export domain-containing protein</fullName>
    </recommendedName>
</protein>
<name>A0A1B6VP58_9PROT</name>
<dbReference type="PATRIC" id="fig|38307.3.peg.335"/>